<feature type="compositionally biased region" description="Low complexity" evidence="1">
    <location>
        <begin position="32"/>
        <end position="51"/>
    </location>
</feature>
<sequence>MADDDSKKSLKLKPHHRIGDLPKSSPKIGAAQSSKSPKPIPPSSSSYQIKPADAFKKTTGIDNSKKQTTYDVKPKSFSVKEEAKTSVKVKEVSGQAKKNSSPSKAKEKTVKKVYSLTGQKHDPPEERDPLRIFYQSLYEQIPTSEMATIWMMEHGLLPPEKAKKAYERKQRKQQQQKTGTPVKFPVSEKKRSVNGDSRDFTNSTKKRSLVYDDDDDFVSKAKKLKV</sequence>
<evidence type="ECO:0000313" key="2">
    <source>
        <dbReference type="EMBL" id="ABK22114.1"/>
    </source>
</evidence>
<dbReference type="AlphaFoldDB" id="A9NNA3"/>
<name>A9NNA3_PICSI</name>
<feature type="region of interest" description="Disordered" evidence="1">
    <location>
        <begin position="161"/>
        <end position="206"/>
    </location>
</feature>
<evidence type="ECO:0000256" key="1">
    <source>
        <dbReference type="SAM" id="MobiDB-lite"/>
    </source>
</evidence>
<dbReference type="PANTHER" id="PTHR33828:SF1">
    <property type="entry name" value="OS05G0596200 PROTEIN"/>
    <property type="match status" value="1"/>
</dbReference>
<proteinExistence type="evidence at transcript level"/>
<dbReference type="EMBL" id="EF082761">
    <property type="protein sequence ID" value="ABK22114.1"/>
    <property type="molecule type" value="mRNA"/>
</dbReference>
<feature type="region of interest" description="Disordered" evidence="1">
    <location>
        <begin position="1"/>
        <end position="128"/>
    </location>
</feature>
<feature type="compositionally biased region" description="Polar residues" evidence="1">
    <location>
        <begin position="60"/>
        <end position="70"/>
    </location>
</feature>
<accession>A9NNA3</accession>
<protein>
    <submittedName>
        <fullName evidence="2">Uncharacterized protein</fullName>
    </submittedName>
</protein>
<reference evidence="2" key="1">
    <citation type="journal article" date="2008" name="BMC Genomics">
        <title>A conifer genomics resource of 200,000 spruce (Picea spp.) ESTs and 6,464 high-quality, sequence-finished full-length cDNAs for Sitka spruce (Picea sitchensis).</title>
        <authorList>
            <person name="Ralph S.G."/>
            <person name="Chun H.J."/>
            <person name="Kolosova N."/>
            <person name="Cooper D."/>
            <person name="Oddy C."/>
            <person name="Ritland C.E."/>
            <person name="Kirkpatrick R."/>
            <person name="Moore R."/>
            <person name="Barber S."/>
            <person name="Holt R.A."/>
            <person name="Jones S.J."/>
            <person name="Marra M.A."/>
            <person name="Douglas C.J."/>
            <person name="Ritland K."/>
            <person name="Bohlmann J."/>
        </authorList>
    </citation>
    <scope>NUCLEOTIDE SEQUENCE</scope>
    <source>
        <tissue evidence="2">Bark</tissue>
    </source>
</reference>
<organism evidence="2">
    <name type="scientific">Picea sitchensis</name>
    <name type="common">Sitka spruce</name>
    <name type="synonym">Pinus sitchensis</name>
    <dbReference type="NCBI Taxonomy" id="3332"/>
    <lineage>
        <taxon>Eukaryota</taxon>
        <taxon>Viridiplantae</taxon>
        <taxon>Streptophyta</taxon>
        <taxon>Embryophyta</taxon>
        <taxon>Tracheophyta</taxon>
        <taxon>Spermatophyta</taxon>
        <taxon>Pinopsida</taxon>
        <taxon>Pinidae</taxon>
        <taxon>Conifers I</taxon>
        <taxon>Pinales</taxon>
        <taxon>Pinaceae</taxon>
        <taxon>Picea</taxon>
    </lineage>
</organism>
<feature type="compositionally biased region" description="Basic and acidic residues" evidence="1">
    <location>
        <begin position="119"/>
        <end position="128"/>
    </location>
</feature>
<dbReference type="PANTHER" id="PTHR33828">
    <property type="entry name" value="OS05G0596200 PROTEIN"/>
    <property type="match status" value="1"/>
</dbReference>
<feature type="compositionally biased region" description="Basic and acidic residues" evidence="1">
    <location>
        <begin position="186"/>
        <end position="199"/>
    </location>
</feature>
<feature type="compositionally biased region" description="Basic and acidic residues" evidence="1">
    <location>
        <begin position="72"/>
        <end position="91"/>
    </location>
</feature>